<evidence type="ECO:0000259" key="1">
    <source>
        <dbReference type="Pfam" id="PF12728"/>
    </source>
</evidence>
<protein>
    <submittedName>
        <fullName evidence="2">Helix-turn-helix domain-containing protein</fullName>
    </submittedName>
</protein>
<organism evidence="2 3">
    <name type="scientific">Cloacibacillus evryensis</name>
    <dbReference type="NCBI Taxonomy" id="508460"/>
    <lineage>
        <taxon>Bacteria</taxon>
        <taxon>Thermotogati</taxon>
        <taxon>Synergistota</taxon>
        <taxon>Synergistia</taxon>
        <taxon>Synergistales</taxon>
        <taxon>Synergistaceae</taxon>
        <taxon>Cloacibacillus</taxon>
    </lineage>
</organism>
<accession>A0AAW5K4Y3</accession>
<dbReference type="InterPro" id="IPR041657">
    <property type="entry name" value="HTH_17"/>
</dbReference>
<dbReference type="GO" id="GO:0003677">
    <property type="term" value="F:DNA binding"/>
    <property type="evidence" value="ECO:0007669"/>
    <property type="project" value="InterPro"/>
</dbReference>
<dbReference type="Proteomes" id="UP001205919">
    <property type="component" value="Unassembled WGS sequence"/>
</dbReference>
<name>A0AAW5K4Y3_9BACT</name>
<proteinExistence type="predicted"/>
<dbReference type="Pfam" id="PF12728">
    <property type="entry name" value="HTH_17"/>
    <property type="match status" value="1"/>
</dbReference>
<dbReference type="EMBL" id="JANFYT010000013">
    <property type="protein sequence ID" value="MCQ4814219.1"/>
    <property type="molecule type" value="Genomic_DNA"/>
</dbReference>
<keyword evidence="3" id="KW-1185">Reference proteome</keyword>
<comment type="caution">
    <text evidence="2">The sequence shown here is derived from an EMBL/GenBank/DDBJ whole genome shotgun (WGS) entry which is preliminary data.</text>
</comment>
<dbReference type="RefSeq" id="WP_008709914.1">
    <property type="nucleotide sequence ID" value="NZ_CABKQM010000005.1"/>
</dbReference>
<dbReference type="InterPro" id="IPR010093">
    <property type="entry name" value="SinI_DNA-bd"/>
</dbReference>
<dbReference type="AlphaFoldDB" id="A0AAW5K4Y3"/>
<dbReference type="SUPFAM" id="SSF46955">
    <property type="entry name" value="Putative DNA-binding domain"/>
    <property type="match status" value="1"/>
</dbReference>
<dbReference type="NCBIfam" id="TIGR01764">
    <property type="entry name" value="excise"/>
    <property type="match status" value="1"/>
</dbReference>
<evidence type="ECO:0000313" key="3">
    <source>
        <dbReference type="Proteomes" id="UP001205919"/>
    </source>
</evidence>
<feature type="domain" description="Helix-turn-helix" evidence="1">
    <location>
        <begin position="25"/>
        <end position="72"/>
    </location>
</feature>
<evidence type="ECO:0000313" key="2">
    <source>
        <dbReference type="EMBL" id="MCQ4814219.1"/>
    </source>
</evidence>
<sequence>MPIPIAIHHSAEPKIPYSITPSDILTVAEAAAVLKISPDTVRAMCDRGELPHRKCGNRRRFPGWLLIEWLNNSQIKKEDTQW</sequence>
<reference evidence="2 3" key="1">
    <citation type="submission" date="2022-06" db="EMBL/GenBank/DDBJ databases">
        <title>Isolation of gut microbiota from human fecal samples.</title>
        <authorList>
            <person name="Pamer E.G."/>
            <person name="Barat B."/>
            <person name="Waligurski E."/>
            <person name="Medina S."/>
            <person name="Paddock L."/>
            <person name="Mostad J."/>
        </authorList>
    </citation>
    <scope>NUCLEOTIDE SEQUENCE [LARGE SCALE GENOMIC DNA]</scope>
    <source>
        <strain evidence="2 3">DFI.9.90</strain>
    </source>
</reference>
<dbReference type="InterPro" id="IPR009061">
    <property type="entry name" value="DNA-bd_dom_put_sf"/>
</dbReference>
<gene>
    <name evidence="2" type="ORF">NE630_07220</name>
</gene>